<dbReference type="Proteomes" id="UP001345963">
    <property type="component" value="Unassembled WGS sequence"/>
</dbReference>
<gene>
    <name evidence="1" type="ORF">ATANTOWER_027466</name>
</gene>
<organism evidence="1 2">
    <name type="scientific">Ataeniobius toweri</name>
    <dbReference type="NCBI Taxonomy" id="208326"/>
    <lineage>
        <taxon>Eukaryota</taxon>
        <taxon>Metazoa</taxon>
        <taxon>Chordata</taxon>
        <taxon>Craniata</taxon>
        <taxon>Vertebrata</taxon>
        <taxon>Euteleostomi</taxon>
        <taxon>Actinopterygii</taxon>
        <taxon>Neopterygii</taxon>
        <taxon>Teleostei</taxon>
        <taxon>Neoteleostei</taxon>
        <taxon>Acanthomorphata</taxon>
        <taxon>Ovalentaria</taxon>
        <taxon>Atherinomorphae</taxon>
        <taxon>Cyprinodontiformes</taxon>
        <taxon>Goodeidae</taxon>
        <taxon>Ataeniobius</taxon>
    </lineage>
</organism>
<evidence type="ECO:0000313" key="2">
    <source>
        <dbReference type="Proteomes" id="UP001345963"/>
    </source>
</evidence>
<evidence type="ECO:0000313" key="1">
    <source>
        <dbReference type="EMBL" id="MED6240759.1"/>
    </source>
</evidence>
<dbReference type="EMBL" id="JAHUTI010026375">
    <property type="protein sequence ID" value="MED6240759.1"/>
    <property type="molecule type" value="Genomic_DNA"/>
</dbReference>
<keyword evidence="2" id="KW-1185">Reference proteome</keyword>
<protein>
    <submittedName>
        <fullName evidence="1">Uncharacterized protein</fullName>
    </submittedName>
</protein>
<accession>A0ABU7ATN9</accession>
<proteinExistence type="predicted"/>
<comment type="caution">
    <text evidence="1">The sequence shown here is derived from an EMBL/GenBank/DDBJ whole genome shotgun (WGS) entry which is preliminary data.</text>
</comment>
<name>A0ABU7ATN9_9TELE</name>
<sequence>MPSDQSVFLLWLSRAFPSQLPYLPHRTKRSGPSVVEGELVDHLNDPFGPRLSLPASLIFNRHIQYLSARIDSGSEQNLIDQRLVNEVQSETESLPTPQLVSLGWAEITTHNPSNQTSNFSIVWKS</sequence>
<reference evidence="1 2" key="1">
    <citation type="submission" date="2021-07" db="EMBL/GenBank/DDBJ databases">
        <authorList>
            <person name="Palmer J.M."/>
        </authorList>
    </citation>
    <scope>NUCLEOTIDE SEQUENCE [LARGE SCALE GENOMIC DNA]</scope>
    <source>
        <strain evidence="1 2">AT_MEX2019</strain>
        <tissue evidence="1">Muscle</tissue>
    </source>
</reference>